<dbReference type="RefSeq" id="XP_001221855.1">
    <property type="nucleotide sequence ID" value="XM_001221854.1"/>
</dbReference>
<protein>
    <submittedName>
        <fullName evidence="3">Uncharacterized protein</fullName>
    </submittedName>
</protein>
<evidence type="ECO:0000256" key="2">
    <source>
        <dbReference type="SAM" id="Phobius"/>
    </source>
</evidence>
<dbReference type="eggNOG" id="ENOG502SX2A">
    <property type="taxonomic scope" value="Eukaryota"/>
</dbReference>
<dbReference type="InParanoid" id="Q2H6F5"/>
<keyword evidence="2" id="KW-1133">Transmembrane helix</keyword>
<dbReference type="EMBL" id="CH408031">
    <property type="protein sequence ID" value="EAQ89141.1"/>
    <property type="molecule type" value="Genomic_DNA"/>
</dbReference>
<feature type="transmembrane region" description="Helical" evidence="2">
    <location>
        <begin position="181"/>
        <end position="203"/>
    </location>
</feature>
<organism evidence="3 4">
    <name type="scientific">Chaetomium globosum (strain ATCC 6205 / CBS 148.51 / DSM 1962 / NBRC 6347 / NRRL 1970)</name>
    <name type="common">Soil fungus</name>
    <dbReference type="NCBI Taxonomy" id="306901"/>
    <lineage>
        <taxon>Eukaryota</taxon>
        <taxon>Fungi</taxon>
        <taxon>Dikarya</taxon>
        <taxon>Ascomycota</taxon>
        <taxon>Pezizomycotina</taxon>
        <taxon>Sordariomycetes</taxon>
        <taxon>Sordariomycetidae</taxon>
        <taxon>Sordariales</taxon>
        <taxon>Chaetomiaceae</taxon>
        <taxon>Chaetomium</taxon>
    </lineage>
</organism>
<feature type="transmembrane region" description="Helical" evidence="2">
    <location>
        <begin position="215"/>
        <end position="236"/>
    </location>
</feature>
<dbReference type="HOGENOM" id="CLU_052402_0_0_1"/>
<dbReference type="AlphaFoldDB" id="Q2H6F5"/>
<keyword evidence="4" id="KW-1185">Reference proteome</keyword>
<keyword evidence="2" id="KW-0812">Transmembrane</keyword>
<evidence type="ECO:0000313" key="4">
    <source>
        <dbReference type="Proteomes" id="UP000001056"/>
    </source>
</evidence>
<dbReference type="Proteomes" id="UP000001056">
    <property type="component" value="Unassembled WGS sequence"/>
</dbReference>
<dbReference type="GeneID" id="4391061"/>
<gene>
    <name evidence="3" type="ORF">CHGG_05760</name>
</gene>
<reference evidence="4" key="1">
    <citation type="journal article" date="2015" name="Genome Announc.">
        <title>Draft genome sequence of the cellulolytic fungus Chaetomium globosum.</title>
        <authorList>
            <person name="Cuomo C.A."/>
            <person name="Untereiner W.A."/>
            <person name="Ma L.-J."/>
            <person name="Grabherr M."/>
            <person name="Birren B.W."/>
        </authorList>
    </citation>
    <scope>NUCLEOTIDE SEQUENCE [LARGE SCALE GENOMIC DNA]</scope>
    <source>
        <strain evidence="4">ATCC 6205 / CBS 148.51 / DSM 1962 / NBRC 6347 / NRRL 1970</strain>
    </source>
</reference>
<keyword evidence="2" id="KW-0472">Membrane</keyword>
<evidence type="ECO:0000313" key="3">
    <source>
        <dbReference type="EMBL" id="EAQ89141.1"/>
    </source>
</evidence>
<sequence length="412" mass="44842">MPINWVGALRTPIAGAAAKPQPRLNIARHRQKFGPANDRTLLYLSIGKPIGPVNFKDIQMASFSRGFGPRLLLVVRLQVPSECAATQARQLLRARFSTTRLLQKGGRSHRLANKPTPKPSPATAPKPKAATPKPAPKAKTAPILGTTTAIPAARPLATSSGYAEQLALKGRTLLYESPSHFWFRAGCFSSATFCVSYAVYQYWTVILHPPEGLMWWIPHAFGVILVFMAGMGAYFVTGAGRIVRSIEAVPASAVAAAAAKQIAGAGGRSSPVYIQVTTRRMGPFMPAKKHLLPPEEVLLPFRMYSVFGGEMGGQKAMSLAERVRLERAAQEARIAERKYTMDHLLTAPFRDAKKAFGGAWEGIVRSFNRGGFVKIQLGKQDYKLDVTGGWALDNGRAMDRLLPVRPNAMSAR</sequence>
<dbReference type="VEuPathDB" id="FungiDB:CHGG_05760"/>
<dbReference type="STRING" id="306901.Q2H6F5"/>
<proteinExistence type="predicted"/>
<feature type="compositionally biased region" description="Low complexity" evidence="1">
    <location>
        <begin position="125"/>
        <end position="141"/>
    </location>
</feature>
<accession>Q2H6F5</accession>
<dbReference type="OrthoDB" id="4140442at2759"/>
<dbReference type="OMA" id="FYFGCWS"/>
<evidence type="ECO:0000256" key="1">
    <source>
        <dbReference type="SAM" id="MobiDB-lite"/>
    </source>
</evidence>
<feature type="region of interest" description="Disordered" evidence="1">
    <location>
        <begin position="103"/>
        <end position="141"/>
    </location>
</feature>
<name>Q2H6F5_CHAGB</name>